<evidence type="ECO:0000256" key="8">
    <source>
        <dbReference type="PROSITE-ProRule" id="PRU01026"/>
    </source>
</evidence>
<dbReference type="InterPro" id="IPR023165">
    <property type="entry name" value="rRNA_Ade_diMease-like_C"/>
</dbReference>
<organism evidence="10 11">
    <name type="scientific">Phaeodactylibacter luteus</name>
    <dbReference type="NCBI Taxonomy" id="1564516"/>
    <lineage>
        <taxon>Bacteria</taxon>
        <taxon>Pseudomonadati</taxon>
        <taxon>Bacteroidota</taxon>
        <taxon>Saprospiria</taxon>
        <taxon>Saprospirales</taxon>
        <taxon>Haliscomenobacteraceae</taxon>
        <taxon>Phaeodactylibacter</taxon>
    </lineage>
</organism>
<evidence type="ECO:0000256" key="2">
    <source>
        <dbReference type="ARBA" id="ARBA00022552"/>
    </source>
</evidence>
<evidence type="ECO:0000256" key="1">
    <source>
        <dbReference type="ARBA" id="ARBA00022490"/>
    </source>
</evidence>
<evidence type="ECO:0000313" key="10">
    <source>
        <dbReference type="EMBL" id="TXB62897.1"/>
    </source>
</evidence>
<feature type="binding site" evidence="7 8">
    <location>
        <position position="84"/>
    </location>
    <ligand>
        <name>S-adenosyl-L-methionine</name>
        <dbReference type="ChEBI" id="CHEBI:59789"/>
    </ligand>
</feature>
<dbReference type="PROSITE" id="PS51689">
    <property type="entry name" value="SAM_RNA_A_N6_MT"/>
    <property type="match status" value="1"/>
</dbReference>
<dbReference type="InterPro" id="IPR001737">
    <property type="entry name" value="KsgA/Erm"/>
</dbReference>
<feature type="domain" description="Ribosomal RNA adenine methylase transferase N-terminal" evidence="9">
    <location>
        <begin position="17"/>
        <end position="189"/>
    </location>
</feature>
<dbReference type="Gene3D" id="3.40.50.150">
    <property type="entry name" value="Vaccinia Virus protein VP39"/>
    <property type="match status" value="1"/>
</dbReference>
<proteinExistence type="inferred from homology"/>
<name>A0A5C6RKY2_9BACT</name>
<dbReference type="Gene3D" id="1.10.8.100">
    <property type="entry name" value="Ribosomal RNA adenine dimethylase-like, domain 2"/>
    <property type="match status" value="1"/>
</dbReference>
<keyword evidence="1 7" id="KW-0963">Cytoplasm</keyword>
<keyword evidence="2 7" id="KW-0698">rRNA processing</keyword>
<dbReference type="PANTHER" id="PTHR11727:SF7">
    <property type="entry name" value="DIMETHYLADENOSINE TRANSFERASE-RELATED"/>
    <property type="match status" value="1"/>
</dbReference>
<dbReference type="Pfam" id="PF00398">
    <property type="entry name" value="RrnaAD"/>
    <property type="match status" value="1"/>
</dbReference>
<dbReference type="EC" id="2.1.1.182" evidence="7"/>
<dbReference type="RefSeq" id="WP_147167765.1">
    <property type="nucleotide sequence ID" value="NZ_VOOR01000022.1"/>
</dbReference>
<evidence type="ECO:0000256" key="3">
    <source>
        <dbReference type="ARBA" id="ARBA00022603"/>
    </source>
</evidence>
<dbReference type="SUPFAM" id="SSF53335">
    <property type="entry name" value="S-adenosyl-L-methionine-dependent methyltransferases"/>
    <property type="match status" value="1"/>
</dbReference>
<sequence length="260" mass="29573">MKAKKSYGQHFLNSNAIAERIALSLQLGGEAYSRIVEVGPGRGMLTQFLLQRPEQLLVIEADPDMVLYLNKHYEALRSHIVGADFLRVDLPALNEHQPFGLIGNFPYNISSQILFKMVDNRHLIPEMVGMFQKEVAERVVAGPGSKAYGVISVLVQAYYSGEYLFGVDKSKFSPPPKVQSAVIRLTRKAEQQLPCDEGLFKHIVKQAFSQRRKMLRNTMKGLLRDSPLLQEPIFNERPEQLSLHDFIQLTRWVSQHRGQD</sequence>
<evidence type="ECO:0000313" key="11">
    <source>
        <dbReference type="Proteomes" id="UP000321580"/>
    </source>
</evidence>
<evidence type="ECO:0000259" key="9">
    <source>
        <dbReference type="SMART" id="SM00650"/>
    </source>
</evidence>
<protein>
    <recommendedName>
        <fullName evidence="7">Ribosomal RNA small subunit methyltransferase A</fullName>
        <ecNumber evidence="7">2.1.1.182</ecNumber>
    </recommendedName>
    <alternativeName>
        <fullName evidence="7">16S rRNA (adenine(1518)-N(6)/adenine(1519)-N(6))-dimethyltransferase</fullName>
    </alternativeName>
    <alternativeName>
        <fullName evidence="7">16S rRNA dimethyladenosine transferase</fullName>
    </alternativeName>
    <alternativeName>
        <fullName evidence="7">16S rRNA dimethylase</fullName>
    </alternativeName>
    <alternativeName>
        <fullName evidence="7">S-adenosylmethionine-6-N', N'-adenosyl(rRNA) dimethyltransferase</fullName>
    </alternativeName>
</protein>
<dbReference type="PROSITE" id="PS01131">
    <property type="entry name" value="RRNA_A_DIMETH"/>
    <property type="match status" value="1"/>
</dbReference>
<dbReference type="SMART" id="SM00650">
    <property type="entry name" value="rADc"/>
    <property type="match status" value="1"/>
</dbReference>
<comment type="similarity">
    <text evidence="7">Belongs to the class I-like SAM-binding methyltransferase superfamily. rRNA adenine N(6)-methyltransferase family. RsmA subfamily.</text>
</comment>
<dbReference type="InterPro" id="IPR020598">
    <property type="entry name" value="rRNA_Ade_methylase_Trfase_N"/>
</dbReference>
<dbReference type="InterPro" id="IPR020596">
    <property type="entry name" value="rRNA_Ade_Mease_Trfase_CS"/>
</dbReference>
<keyword evidence="6 7" id="KW-0694">RNA-binding</keyword>
<feature type="binding site" evidence="7 8">
    <location>
        <position position="60"/>
    </location>
    <ligand>
        <name>S-adenosyl-L-methionine</name>
        <dbReference type="ChEBI" id="CHEBI:59789"/>
    </ligand>
</feature>
<feature type="binding site" evidence="7 8">
    <location>
        <position position="104"/>
    </location>
    <ligand>
        <name>S-adenosyl-L-methionine</name>
        <dbReference type="ChEBI" id="CHEBI:59789"/>
    </ligand>
</feature>
<keyword evidence="11" id="KW-1185">Reference proteome</keyword>
<evidence type="ECO:0000256" key="5">
    <source>
        <dbReference type="ARBA" id="ARBA00022691"/>
    </source>
</evidence>
<reference evidence="10 11" key="1">
    <citation type="submission" date="2019-08" db="EMBL/GenBank/DDBJ databases">
        <title>Genome of Phaeodactylibacter luteus.</title>
        <authorList>
            <person name="Bowman J.P."/>
        </authorList>
    </citation>
    <scope>NUCLEOTIDE SEQUENCE [LARGE SCALE GENOMIC DNA]</scope>
    <source>
        <strain evidence="10 11">KCTC 42180</strain>
    </source>
</reference>
<comment type="function">
    <text evidence="7">Specifically dimethylates two adjacent adenosines (A1518 and A1519) in the loop of a conserved hairpin near the 3'-end of 16S rRNA in the 30S particle. May play a critical role in biogenesis of 30S subunits.</text>
</comment>
<evidence type="ECO:0000256" key="6">
    <source>
        <dbReference type="ARBA" id="ARBA00022884"/>
    </source>
</evidence>
<dbReference type="InterPro" id="IPR011530">
    <property type="entry name" value="rRNA_adenine_dimethylase"/>
</dbReference>
<comment type="caution">
    <text evidence="10">The sequence shown here is derived from an EMBL/GenBank/DDBJ whole genome shotgun (WGS) entry which is preliminary data.</text>
</comment>
<dbReference type="GO" id="GO:0005829">
    <property type="term" value="C:cytosol"/>
    <property type="evidence" value="ECO:0007669"/>
    <property type="project" value="TreeGrafter"/>
</dbReference>
<keyword evidence="4 7" id="KW-0808">Transferase</keyword>
<gene>
    <name evidence="7 10" type="primary">rsmA</name>
    <name evidence="7" type="synonym">ksgA</name>
    <name evidence="10" type="ORF">FRY97_11925</name>
</gene>
<dbReference type="HAMAP" id="MF_00607">
    <property type="entry name" value="16SrRNA_methyltr_A"/>
    <property type="match status" value="1"/>
</dbReference>
<accession>A0A5C6RKY2</accession>
<evidence type="ECO:0000256" key="7">
    <source>
        <dbReference type="HAMAP-Rule" id="MF_00607"/>
    </source>
</evidence>
<keyword evidence="3 7" id="KW-0489">Methyltransferase</keyword>
<dbReference type="FunFam" id="1.10.8.100:FF:000001">
    <property type="entry name" value="Ribosomal RNA small subunit methyltransferase A"/>
    <property type="match status" value="1"/>
</dbReference>
<dbReference type="EMBL" id="VOOR01000022">
    <property type="protein sequence ID" value="TXB62897.1"/>
    <property type="molecule type" value="Genomic_DNA"/>
</dbReference>
<dbReference type="AlphaFoldDB" id="A0A5C6RKY2"/>
<keyword evidence="5 7" id="KW-0949">S-adenosyl-L-methionine</keyword>
<feature type="binding site" evidence="7 8">
    <location>
        <position position="12"/>
    </location>
    <ligand>
        <name>S-adenosyl-L-methionine</name>
        <dbReference type="ChEBI" id="CHEBI:59789"/>
    </ligand>
</feature>
<dbReference type="GO" id="GO:0003723">
    <property type="term" value="F:RNA binding"/>
    <property type="evidence" value="ECO:0007669"/>
    <property type="project" value="UniProtKB-UniRule"/>
</dbReference>
<comment type="subcellular location">
    <subcellularLocation>
        <location evidence="7">Cytoplasm</location>
    </subcellularLocation>
</comment>
<dbReference type="InterPro" id="IPR029063">
    <property type="entry name" value="SAM-dependent_MTases_sf"/>
</dbReference>
<comment type="catalytic activity">
    <reaction evidence="7">
        <text>adenosine(1518)/adenosine(1519) in 16S rRNA + 4 S-adenosyl-L-methionine = N(6)-dimethyladenosine(1518)/N(6)-dimethyladenosine(1519) in 16S rRNA + 4 S-adenosyl-L-homocysteine + 4 H(+)</text>
        <dbReference type="Rhea" id="RHEA:19609"/>
        <dbReference type="Rhea" id="RHEA-COMP:10232"/>
        <dbReference type="Rhea" id="RHEA-COMP:10233"/>
        <dbReference type="ChEBI" id="CHEBI:15378"/>
        <dbReference type="ChEBI" id="CHEBI:57856"/>
        <dbReference type="ChEBI" id="CHEBI:59789"/>
        <dbReference type="ChEBI" id="CHEBI:74411"/>
        <dbReference type="ChEBI" id="CHEBI:74493"/>
        <dbReference type="EC" id="2.1.1.182"/>
    </reaction>
</comment>
<feature type="binding site" evidence="7 8">
    <location>
        <position position="39"/>
    </location>
    <ligand>
        <name>S-adenosyl-L-methionine</name>
        <dbReference type="ChEBI" id="CHEBI:59789"/>
    </ligand>
</feature>
<feature type="binding site" evidence="7 8">
    <location>
        <position position="10"/>
    </location>
    <ligand>
        <name>S-adenosyl-L-methionine</name>
        <dbReference type="ChEBI" id="CHEBI:59789"/>
    </ligand>
</feature>
<dbReference type="NCBIfam" id="TIGR00755">
    <property type="entry name" value="ksgA"/>
    <property type="match status" value="1"/>
</dbReference>
<evidence type="ECO:0000256" key="4">
    <source>
        <dbReference type="ARBA" id="ARBA00022679"/>
    </source>
</evidence>
<dbReference type="OrthoDB" id="9814755at2"/>
<dbReference type="PANTHER" id="PTHR11727">
    <property type="entry name" value="DIMETHYLADENOSINE TRANSFERASE"/>
    <property type="match status" value="1"/>
</dbReference>
<dbReference type="Proteomes" id="UP000321580">
    <property type="component" value="Unassembled WGS sequence"/>
</dbReference>
<dbReference type="GO" id="GO:0052908">
    <property type="term" value="F:16S rRNA (adenine(1518)-N(6)/adenine(1519)-N(6))-dimethyltransferase activity"/>
    <property type="evidence" value="ECO:0007669"/>
    <property type="project" value="UniProtKB-EC"/>
</dbReference>